<feature type="non-terminal residue" evidence="3">
    <location>
        <position position="126"/>
    </location>
</feature>
<dbReference type="EMBL" id="SKCS01000801">
    <property type="protein sequence ID" value="TNN04837.1"/>
    <property type="molecule type" value="Genomic_DNA"/>
</dbReference>
<evidence type="ECO:0000313" key="4">
    <source>
        <dbReference type="Proteomes" id="UP000311919"/>
    </source>
</evidence>
<feature type="compositionally biased region" description="Polar residues" evidence="1">
    <location>
        <begin position="54"/>
        <end position="69"/>
    </location>
</feature>
<protein>
    <submittedName>
        <fullName evidence="3">Uncharacterized protein</fullName>
    </submittedName>
</protein>
<name>A0A4Z2CKL4_SCHJA</name>
<feature type="compositionally biased region" description="Acidic residues" evidence="1">
    <location>
        <begin position="37"/>
        <end position="52"/>
    </location>
</feature>
<feature type="chain" id="PRO_5021292062" evidence="2">
    <location>
        <begin position="34"/>
        <end position="126"/>
    </location>
</feature>
<sequence>MSFGTEQTQKMQLYNMMNILTILLLNHLLQTKSQNDDIFEDNDEDGLEDGENLMDQSTTVPPSMSTFPTTYEDGLEDGENPTDQSTTVPPSVSTFPTTPKSVIEKNENSSNRSVTALPPLNNFFNT</sequence>
<organism evidence="3 4">
    <name type="scientific">Schistosoma japonicum</name>
    <name type="common">Blood fluke</name>
    <dbReference type="NCBI Taxonomy" id="6182"/>
    <lineage>
        <taxon>Eukaryota</taxon>
        <taxon>Metazoa</taxon>
        <taxon>Spiralia</taxon>
        <taxon>Lophotrochozoa</taxon>
        <taxon>Platyhelminthes</taxon>
        <taxon>Trematoda</taxon>
        <taxon>Digenea</taxon>
        <taxon>Strigeidida</taxon>
        <taxon>Schistosomatoidea</taxon>
        <taxon>Schistosomatidae</taxon>
        <taxon>Schistosoma</taxon>
    </lineage>
</organism>
<gene>
    <name evidence="3" type="ORF">EWB00_010531</name>
</gene>
<reference evidence="3 4" key="1">
    <citation type="submission" date="2019-03" db="EMBL/GenBank/DDBJ databases">
        <title>An improved genome assembly of the fluke Schistosoma japonicum.</title>
        <authorList>
            <person name="Hu W."/>
            <person name="Luo F."/>
            <person name="Yin M."/>
            <person name="Mo X."/>
            <person name="Sun C."/>
            <person name="Wu Q."/>
            <person name="Zhu B."/>
            <person name="Xiang M."/>
            <person name="Wang J."/>
            <person name="Wang Y."/>
            <person name="Zhang T."/>
            <person name="Xu B."/>
            <person name="Zheng H."/>
            <person name="Feng Z."/>
        </authorList>
    </citation>
    <scope>NUCLEOTIDE SEQUENCE [LARGE SCALE GENOMIC DNA]</scope>
    <source>
        <strain evidence="3">HuSjv2</strain>
        <tissue evidence="3">Worms</tissue>
    </source>
</reference>
<dbReference type="AlphaFoldDB" id="A0A4Z2CKL4"/>
<keyword evidence="4" id="KW-1185">Reference proteome</keyword>
<accession>A0A4Z2CKL4</accession>
<evidence type="ECO:0000256" key="1">
    <source>
        <dbReference type="SAM" id="MobiDB-lite"/>
    </source>
</evidence>
<proteinExistence type="predicted"/>
<evidence type="ECO:0000256" key="2">
    <source>
        <dbReference type="SAM" id="SignalP"/>
    </source>
</evidence>
<feature type="region of interest" description="Disordered" evidence="1">
    <location>
        <begin position="37"/>
        <end position="126"/>
    </location>
</feature>
<feature type="signal peptide" evidence="2">
    <location>
        <begin position="1"/>
        <end position="33"/>
    </location>
</feature>
<feature type="compositionally biased region" description="Low complexity" evidence="1">
    <location>
        <begin position="85"/>
        <end position="101"/>
    </location>
</feature>
<dbReference type="Proteomes" id="UP000311919">
    <property type="component" value="Unassembled WGS sequence"/>
</dbReference>
<comment type="caution">
    <text evidence="3">The sequence shown here is derived from an EMBL/GenBank/DDBJ whole genome shotgun (WGS) entry which is preliminary data.</text>
</comment>
<keyword evidence="2" id="KW-0732">Signal</keyword>
<evidence type="ECO:0000313" key="3">
    <source>
        <dbReference type="EMBL" id="TNN04837.1"/>
    </source>
</evidence>